<dbReference type="PANTHER" id="PTHR11455:SF9">
    <property type="entry name" value="CRYPTOCHROME CIRCADIAN CLOCK 5 ISOFORM X1"/>
    <property type="match status" value="1"/>
</dbReference>
<keyword evidence="9" id="KW-0456">Lyase</keyword>
<dbReference type="InterPro" id="IPR005101">
    <property type="entry name" value="Cryptochr/Photolyase_FAD-bd"/>
</dbReference>
<dbReference type="SUPFAM" id="SSF52425">
    <property type="entry name" value="Cryptochrome/photolyase, N-terminal domain"/>
    <property type="match status" value="1"/>
</dbReference>
<dbReference type="EMBL" id="JBHRTR010000015">
    <property type="protein sequence ID" value="MFC3226711.1"/>
    <property type="molecule type" value="Genomic_DNA"/>
</dbReference>
<dbReference type="Gene3D" id="1.10.579.10">
    <property type="entry name" value="DNA Cyclobutane Dipyrimidine Photolyase, subunit A, domain 3"/>
    <property type="match status" value="1"/>
</dbReference>
<comment type="cofactor">
    <cofactor evidence="2">
        <name>FAD</name>
        <dbReference type="ChEBI" id="CHEBI:57692"/>
    </cofactor>
</comment>
<dbReference type="InterPro" id="IPR002081">
    <property type="entry name" value="Cryptochrome/DNA_photolyase_1"/>
</dbReference>
<dbReference type="InterPro" id="IPR036155">
    <property type="entry name" value="Crypto/Photolyase_N_sf"/>
</dbReference>
<dbReference type="SUPFAM" id="SSF48173">
    <property type="entry name" value="Cryptochrome/photolyase FAD-binding domain"/>
    <property type="match status" value="1"/>
</dbReference>
<protein>
    <submittedName>
        <fullName evidence="9">Cryptochrome/photolyase family protein</fullName>
        <ecNumber evidence="9">4.1.99.3</ecNumber>
    </submittedName>
</protein>
<evidence type="ECO:0000259" key="8">
    <source>
        <dbReference type="PROSITE" id="PS51645"/>
    </source>
</evidence>
<gene>
    <name evidence="9" type="ORF">ACFOGJ_05675</name>
</gene>
<feature type="compositionally biased region" description="Pro residues" evidence="7">
    <location>
        <begin position="164"/>
        <end position="177"/>
    </location>
</feature>
<dbReference type="PROSITE" id="PS51645">
    <property type="entry name" value="PHR_CRY_ALPHA_BETA"/>
    <property type="match status" value="1"/>
</dbReference>
<keyword evidence="5 6" id="KW-0157">Chromophore</keyword>
<evidence type="ECO:0000313" key="9">
    <source>
        <dbReference type="EMBL" id="MFC3226711.1"/>
    </source>
</evidence>
<dbReference type="RefSeq" id="WP_379898821.1">
    <property type="nucleotide sequence ID" value="NZ_JBHRTR010000015.1"/>
</dbReference>
<evidence type="ECO:0000313" key="10">
    <source>
        <dbReference type="Proteomes" id="UP001595528"/>
    </source>
</evidence>
<accession>A0ABV7KWE9</accession>
<keyword evidence="3 6" id="KW-0285">Flavoprotein</keyword>
<dbReference type="PANTHER" id="PTHR11455">
    <property type="entry name" value="CRYPTOCHROME"/>
    <property type="match status" value="1"/>
</dbReference>
<dbReference type="EC" id="4.1.99.3" evidence="9"/>
<evidence type="ECO:0000256" key="6">
    <source>
        <dbReference type="RuleBase" id="RU004182"/>
    </source>
</evidence>
<keyword evidence="4 6" id="KW-0274">FAD</keyword>
<dbReference type="GO" id="GO:0003904">
    <property type="term" value="F:deoxyribodipyrimidine photo-lyase activity"/>
    <property type="evidence" value="ECO:0007669"/>
    <property type="project" value="UniProtKB-EC"/>
</dbReference>
<reference evidence="10" key="1">
    <citation type="journal article" date="2019" name="Int. J. Syst. Evol. Microbiol.">
        <title>The Global Catalogue of Microorganisms (GCM) 10K type strain sequencing project: providing services to taxonomists for standard genome sequencing and annotation.</title>
        <authorList>
            <consortium name="The Broad Institute Genomics Platform"/>
            <consortium name="The Broad Institute Genome Sequencing Center for Infectious Disease"/>
            <person name="Wu L."/>
            <person name="Ma J."/>
        </authorList>
    </citation>
    <scope>NUCLEOTIDE SEQUENCE [LARGE SCALE GENOMIC DNA]</scope>
    <source>
        <strain evidence="10">KCTC 42964</strain>
    </source>
</reference>
<keyword evidence="10" id="KW-1185">Reference proteome</keyword>
<comment type="similarity">
    <text evidence="6">Belongs to the DNA photolyase family.</text>
</comment>
<evidence type="ECO:0000256" key="7">
    <source>
        <dbReference type="SAM" id="MobiDB-lite"/>
    </source>
</evidence>
<comment type="cofactor">
    <cofactor evidence="1">
        <name>(6R)-5,10-methylene-5,6,7,8-tetrahydrofolate</name>
        <dbReference type="ChEBI" id="CHEBI:15636"/>
    </cofactor>
</comment>
<evidence type="ECO:0000256" key="4">
    <source>
        <dbReference type="ARBA" id="ARBA00022827"/>
    </source>
</evidence>
<evidence type="ECO:0000256" key="2">
    <source>
        <dbReference type="ARBA" id="ARBA00001974"/>
    </source>
</evidence>
<dbReference type="InterPro" id="IPR036134">
    <property type="entry name" value="Crypto/Photolyase_FAD-like_sf"/>
</dbReference>
<dbReference type="Proteomes" id="UP001595528">
    <property type="component" value="Unassembled WGS sequence"/>
</dbReference>
<feature type="domain" description="Photolyase/cryptochrome alpha/beta" evidence="8">
    <location>
        <begin position="5"/>
        <end position="134"/>
    </location>
</feature>
<evidence type="ECO:0000256" key="1">
    <source>
        <dbReference type="ARBA" id="ARBA00001932"/>
    </source>
</evidence>
<dbReference type="InterPro" id="IPR014729">
    <property type="entry name" value="Rossmann-like_a/b/a_fold"/>
</dbReference>
<sequence length="505" mass="55328">MPNSKPAILWFRRDLRLHDNPSLIAAADRGGPLIPCFLFDPDRPEWAELGGAAAWWLHHSLSALSESLRMQGLELLLRSGPTADLLRDICQASGAARIFCNQVPEPQSIAADRSLQRSLAEDGIDLVIAGPPLLFDPPKPLNRSGEPYQVFTPYWRACLGEQEPPAPRPQPPMPPAAAGPAEAGSAEAGSGDGDPLASEDLADWRLTPTAPDWAGGLCAAWTPGEAGAGARLDGFLDAAAASYHRARDLPDRVGTSRLSPHLHWGEISPQTVWHAVRRTVAAGGMPEKAAEKYLAELGWREFSHYLLHHFPSLPRQNLNGRFDAFPWSAPDGDAATRNALQAWCRGRTGYPIVDAGMRELWTTGWMHNRVRMVVASFLVKDLRIHWRTGAGWFLDTLVDADLANNSASWQWVAGCGADAAPFFRIFNPVLQGRKFDPEGGYVREWVPEIAALPDRFLHAPWEAPAEVLRSAGIDLGETYPRPVVDHAEARRHALSAFETIKDAAE</sequence>
<name>A0ABV7KWE9_9PROT</name>
<feature type="region of interest" description="Disordered" evidence="7">
    <location>
        <begin position="161"/>
        <end position="199"/>
    </location>
</feature>
<dbReference type="PRINTS" id="PR00147">
    <property type="entry name" value="DNAPHOTLYASE"/>
</dbReference>
<evidence type="ECO:0000256" key="3">
    <source>
        <dbReference type="ARBA" id="ARBA00022630"/>
    </source>
</evidence>
<dbReference type="PROSITE" id="PS00691">
    <property type="entry name" value="DNA_PHOTOLYASES_1_2"/>
    <property type="match status" value="1"/>
</dbReference>
<dbReference type="Gene3D" id="1.25.40.80">
    <property type="match status" value="1"/>
</dbReference>
<comment type="caution">
    <text evidence="9">The sequence shown here is derived from an EMBL/GenBank/DDBJ whole genome shotgun (WGS) entry which is preliminary data.</text>
</comment>
<dbReference type="Gene3D" id="3.40.50.620">
    <property type="entry name" value="HUPs"/>
    <property type="match status" value="1"/>
</dbReference>
<organism evidence="9 10">
    <name type="scientific">Marinibaculum pumilum</name>
    <dbReference type="NCBI Taxonomy" id="1766165"/>
    <lineage>
        <taxon>Bacteria</taxon>
        <taxon>Pseudomonadati</taxon>
        <taxon>Pseudomonadota</taxon>
        <taxon>Alphaproteobacteria</taxon>
        <taxon>Rhodospirillales</taxon>
        <taxon>Rhodospirillaceae</taxon>
        <taxon>Marinibaculum</taxon>
    </lineage>
</organism>
<dbReference type="InterPro" id="IPR006050">
    <property type="entry name" value="DNA_photolyase_N"/>
</dbReference>
<evidence type="ECO:0000256" key="5">
    <source>
        <dbReference type="ARBA" id="ARBA00022991"/>
    </source>
</evidence>
<proteinExistence type="inferred from homology"/>
<dbReference type="PROSITE" id="PS00394">
    <property type="entry name" value="DNA_PHOTOLYASES_1_1"/>
    <property type="match status" value="1"/>
</dbReference>
<dbReference type="InterPro" id="IPR018394">
    <property type="entry name" value="DNA_photolyase_1_CS_C"/>
</dbReference>
<feature type="compositionally biased region" description="Low complexity" evidence="7">
    <location>
        <begin position="178"/>
        <end position="195"/>
    </location>
</feature>
<dbReference type="Pfam" id="PF00875">
    <property type="entry name" value="DNA_photolyase"/>
    <property type="match status" value="1"/>
</dbReference>
<dbReference type="Pfam" id="PF03441">
    <property type="entry name" value="FAD_binding_7"/>
    <property type="match status" value="1"/>
</dbReference>